<dbReference type="RefSeq" id="WP_353978929.1">
    <property type="nucleotide sequence ID" value="NZ_CP159578.1"/>
</dbReference>
<keyword evidence="8" id="KW-0969">Cilium</keyword>
<evidence type="ECO:0000259" key="6">
    <source>
        <dbReference type="Pfam" id="PF02465"/>
    </source>
</evidence>
<evidence type="ECO:0000259" key="7">
    <source>
        <dbReference type="Pfam" id="PF07195"/>
    </source>
</evidence>
<evidence type="ECO:0000256" key="2">
    <source>
        <dbReference type="ARBA" id="ARBA00011255"/>
    </source>
</evidence>
<reference evidence="8" key="1">
    <citation type="submission" date="2024-06" db="EMBL/GenBank/DDBJ databases">
        <title>Complete genome of Salinicola endophyticus HNIBRBA4755.</title>
        <authorList>
            <person name="Shin S.Y."/>
            <person name="Kang H."/>
            <person name="Song J."/>
        </authorList>
    </citation>
    <scope>NUCLEOTIDE SEQUENCE</scope>
    <source>
        <strain evidence="8">HNIBRBA4755</strain>
    </source>
</reference>
<evidence type="ECO:0000256" key="4">
    <source>
        <dbReference type="ARBA" id="ARBA00023143"/>
    </source>
</evidence>
<keyword evidence="3" id="KW-0175">Coiled coil</keyword>
<comment type="subunit">
    <text evidence="2 5">Homopentamer.</text>
</comment>
<gene>
    <name evidence="8" type="primary">fliD</name>
    <name evidence="8" type="ORF">ABV408_10550</name>
</gene>
<proteinExistence type="inferred from homology"/>
<dbReference type="GO" id="GO:0009424">
    <property type="term" value="C:bacterial-type flagellum hook"/>
    <property type="evidence" value="ECO:0007669"/>
    <property type="project" value="UniProtKB-UniRule"/>
</dbReference>
<comment type="similarity">
    <text evidence="1 5">Belongs to the FliD family.</text>
</comment>
<dbReference type="PANTHER" id="PTHR30288:SF0">
    <property type="entry name" value="FLAGELLAR HOOK-ASSOCIATED PROTEIN 2"/>
    <property type="match status" value="1"/>
</dbReference>
<dbReference type="AlphaFoldDB" id="A0AB74U5K8"/>
<dbReference type="PANTHER" id="PTHR30288">
    <property type="entry name" value="FLAGELLAR CAP/ASSEMBLY PROTEIN FLID"/>
    <property type="match status" value="1"/>
</dbReference>
<keyword evidence="8" id="KW-0966">Cell projection</keyword>
<keyword evidence="8" id="KW-0282">Flagellum</keyword>
<feature type="domain" description="Flagellar hook-associated protein 2 C-terminal" evidence="7">
    <location>
        <begin position="202"/>
        <end position="425"/>
    </location>
</feature>
<dbReference type="Pfam" id="PF07195">
    <property type="entry name" value="FliD_C"/>
    <property type="match status" value="1"/>
</dbReference>
<dbReference type="GO" id="GO:0009421">
    <property type="term" value="C:bacterial-type flagellum filament cap"/>
    <property type="evidence" value="ECO:0007669"/>
    <property type="project" value="InterPro"/>
</dbReference>
<evidence type="ECO:0000313" key="8">
    <source>
        <dbReference type="EMBL" id="XCJ77893.1"/>
    </source>
</evidence>
<dbReference type="GO" id="GO:0071973">
    <property type="term" value="P:bacterial-type flagellum-dependent cell motility"/>
    <property type="evidence" value="ECO:0007669"/>
    <property type="project" value="TreeGrafter"/>
</dbReference>
<protein>
    <recommendedName>
        <fullName evidence="5">Flagellar hook-associated protein 2</fullName>
        <shortName evidence="5">HAP2</shortName>
    </recommendedName>
    <alternativeName>
        <fullName evidence="5">Flagellar cap protein</fullName>
    </alternativeName>
</protein>
<dbReference type="InterPro" id="IPR003481">
    <property type="entry name" value="FliD_N"/>
</dbReference>
<comment type="function">
    <text evidence="5">Required for morphogenesis and for the elongation of the flagellar filament by facilitating polymerization of the flagellin monomers at the tip of growing filament. Forms a capping structure, which prevents flagellin subunits (transported through the central channel of the flagellum) from leaking out without polymerization at the distal end.</text>
</comment>
<dbReference type="GO" id="GO:0005576">
    <property type="term" value="C:extracellular region"/>
    <property type="evidence" value="ECO:0007669"/>
    <property type="project" value="UniProtKB-SubCell"/>
</dbReference>
<evidence type="ECO:0000256" key="5">
    <source>
        <dbReference type="RuleBase" id="RU362066"/>
    </source>
</evidence>
<dbReference type="Pfam" id="PF02465">
    <property type="entry name" value="FliD_N"/>
    <property type="match status" value="1"/>
</dbReference>
<evidence type="ECO:0000256" key="1">
    <source>
        <dbReference type="ARBA" id="ARBA00009764"/>
    </source>
</evidence>
<dbReference type="InterPro" id="IPR040026">
    <property type="entry name" value="FliD"/>
</dbReference>
<dbReference type="InterPro" id="IPR010809">
    <property type="entry name" value="FliD_C"/>
</dbReference>
<comment type="subcellular location">
    <subcellularLocation>
        <location evidence="5">Secreted</location>
    </subcellularLocation>
    <subcellularLocation>
        <location evidence="5">Bacterial flagellum</location>
    </subcellularLocation>
</comment>
<name>A0AB74U5K8_9GAMM</name>
<dbReference type="Pfam" id="PF07196">
    <property type="entry name" value="Flagellin_IN"/>
    <property type="match status" value="1"/>
</dbReference>
<accession>A0AB74U5K8</accession>
<dbReference type="GO" id="GO:0007155">
    <property type="term" value="P:cell adhesion"/>
    <property type="evidence" value="ECO:0007669"/>
    <property type="project" value="InterPro"/>
</dbReference>
<dbReference type="InterPro" id="IPR010810">
    <property type="entry name" value="Flagellin_hook_IN_motif"/>
</dbReference>
<dbReference type="EMBL" id="CP159578">
    <property type="protein sequence ID" value="XCJ77893.1"/>
    <property type="molecule type" value="Genomic_DNA"/>
</dbReference>
<keyword evidence="5" id="KW-0964">Secreted</keyword>
<dbReference type="NCBIfam" id="NF005955">
    <property type="entry name" value="PRK08032.1"/>
    <property type="match status" value="1"/>
</dbReference>
<sequence length="442" mass="45943">MASIASLGIGSGLDLNGLLSDLEKAESKRLEPIAAQQSSYKTKLSAFGKLESSLNALRDAIGKLGDPSTFTAVGSEITGDAMSVSTGKGAEAGRYQIEVSQLAQAQSSASKGFASKSDDLGISGTLSFTVGGGDQIDVDYASGDSLSDIRDAINAKDAGATASIINDGNGYRLVMTSSETGTDAAIAYSSDDDFSFETKVAAQDAKLKVNGIDIVSQTNTVEEAIQGVTLKLDATTDSAATLTVSKDTEAMSASVKAFVDAYNAVQKTADTLTSYNADTDTAGLLLGDSTMRSIESRLRGVLSTPNDDGGSYRLLSNMGIERQLDGTLKIDSDKFDQALADDTAGVSQFFSGADGESGFAGRFDSTLGTILDSGGSLEAATDGIDSTLASLKDRYSRMQGSIADTIDRYRKQFSQLDSLVSQMNSMSGYLSQQFSALSAQTT</sequence>
<organism evidence="8">
    <name type="scientific">Salinicola endophyticus</name>
    <dbReference type="NCBI Taxonomy" id="1949083"/>
    <lineage>
        <taxon>Bacteria</taxon>
        <taxon>Pseudomonadati</taxon>
        <taxon>Pseudomonadota</taxon>
        <taxon>Gammaproteobacteria</taxon>
        <taxon>Oceanospirillales</taxon>
        <taxon>Halomonadaceae</taxon>
        <taxon>Salinicola</taxon>
    </lineage>
</organism>
<evidence type="ECO:0000256" key="3">
    <source>
        <dbReference type="ARBA" id="ARBA00023054"/>
    </source>
</evidence>
<feature type="domain" description="Flagellar hook-associated protein 2 N-terminal" evidence="6">
    <location>
        <begin position="11"/>
        <end position="106"/>
    </location>
</feature>
<keyword evidence="4 5" id="KW-0975">Bacterial flagellum</keyword>